<dbReference type="FunFam" id="1.10.10.60:FF:000053">
    <property type="entry name" value="H6 family homeobox 2"/>
    <property type="match status" value="1"/>
</dbReference>
<dbReference type="SUPFAM" id="SSF46689">
    <property type="entry name" value="Homeodomain-like"/>
    <property type="match status" value="1"/>
</dbReference>
<sequence>MLKTPPTASGLGIRPGLGLGLAPWSIRSAFGGLVPTGPAAALELNALQNSLLLGLYSQQQQQQQQQSQHHGAQQQHQQRTALWPWYHMSALLGAGHVNPASASSEFFPHTGSVAHHHFTGSTGRFPGFHLPVSSMGSPEPSNTLLADKLSMSAAAGSDRDQCSSPYAKLSDHHNHHQHHHQQPQQQQHRNQSDDEDGDNDDAVLSMGEDKGGGGGGGDKQQGGGSLGGVGDDKNKLDAAARKKKKTRTVFSRSQVFQLESTFDVKRYLSSSERAGLAASLHLTETQVKIWFQNRRNKWKRQLAAELEAANMAAAQAASQGRLVRVPILYKAPDAGDDPASAAAKVSPLFSAPRLPPPPAPPQQITTIV</sequence>
<dbReference type="PROSITE" id="PS00027">
    <property type="entry name" value="HOMEOBOX_1"/>
    <property type="match status" value="1"/>
</dbReference>
<evidence type="ECO:0000256" key="10">
    <source>
        <dbReference type="RuleBase" id="RU000682"/>
    </source>
</evidence>
<evidence type="ECO:0000256" key="1">
    <source>
        <dbReference type="ARBA" id="ARBA00004123"/>
    </source>
</evidence>
<dbReference type="InterPro" id="IPR051300">
    <property type="entry name" value="HMX_Homeobox_TF"/>
</dbReference>
<dbReference type="OrthoDB" id="6159439at2759"/>
<evidence type="ECO:0000256" key="2">
    <source>
        <dbReference type="ARBA" id="ARBA00022473"/>
    </source>
</evidence>
<dbReference type="GO" id="GO:0005634">
    <property type="term" value="C:nucleus"/>
    <property type="evidence" value="ECO:0007669"/>
    <property type="project" value="UniProtKB-SubCell"/>
</dbReference>
<dbReference type="EMBL" id="CAJPEX010004949">
    <property type="protein sequence ID" value="CAG0923320.1"/>
    <property type="molecule type" value="Genomic_DNA"/>
</dbReference>
<keyword evidence="6" id="KW-0804">Transcription</keyword>
<keyword evidence="4 9" id="KW-0238">DNA-binding</keyword>
<dbReference type="EMBL" id="OA886986">
    <property type="protein sequence ID" value="CAD7283168.1"/>
    <property type="molecule type" value="Genomic_DNA"/>
</dbReference>
<evidence type="ECO:0000313" key="14">
    <source>
        <dbReference type="Proteomes" id="UP000678499"/>
    </source>
</evidence>
<organism evidence="13">
    <name type="scientific">Notodromas monacha</name>
    <dbReference type="NCBI Taxonomy" id="399045"/>
    <lineage>
        <taxon>Eukaryota</taxon>
        <taxon>Metazoa</taxon>
        <taxon>Ecdysozoa</taxon>
        <taxon>Arthropoda</taxon>
        <taxon>Crustacea</taxon>
        <taxon>Oligostraca</taxon>
        <taxon>Ostracoda</taxon>
        <taxon>Podocopa</taxon>
        <taxon>Podocopida</taxon>
        <taxon>Cypridocopina</taxon>
        <taxon>Cypridoidea</taxon>
        <taxon>Cyprididae</taxon>
        <taxon>Notodromas</taxon>
    </lineage>
</organism>
<dbReference type="InterPro" id="IPR009057">
    <property type="entry name" value="Homeodomain-like_sf"/>
</dbReference>
<evidence type="ECO:0000256" key="11">
    <source>
        <dbReference type="SAM" id="MobiDB-lite"/>
    </source>
</evidence>
<keyword evidence="7 9" id="KW-0539">Nucleus</keyword>
<feature type="domain" description="Homeobox" evidence="12">
    <location>
        <begin position="241"/>
        <end position="301"/>
    </location>
</feature>
<evidence type="ECO:0000256" key="5">
    <source>
        <dbReference type="ARBA" id="ARBA00023155"/>
    </source>
</evidence>
<protein>
    <recommendedName>
        <fullName evidence="12">Homeobox domain-containing protein</fullName>
    </recommendedName>
</protein>
<dbReference type="InterPro" id="IPR017970">
    <property type="entry name" value="Homeobox_CS"/>
</dbReference>
<dbReference type="PRINTS" id="PR00024">
    <property type="entry name" value="HOMEOBOX"/>
</dbReference>
<dbReference type="SMART" id="SM00389">
    <property type="entry name" value="HOX"/>
    <property type="match status" value="1"/>
</dbReference>
<proteinExistence type="inferred from homology"/>
<feature type="compositionally biased region" description="Basic and acidic residues" evidence="11">
    <location>
        <begin position="230"/>
        <end position="240"/>
    </location>
</feature>
<dbReference type="PANTHER" id="PTHR46110:SF3">
    <property type="entry name" value="HOMEOBOX PROTEIN HMX"/>
    <property type="match status" value="1"/>
</dbReference>
<dbReference type="PROSITE" id="PS50071">
    <property type="entry name" value="HOMEOBOX_2"/>
    <property type="match status" value="1"/>
</dbReference>
<evidence type="ECO:0000256" key="6">
    <source>
        <dbReference type="ARBA" id="ARBA00023163"/>
    </source>
</evidence>
<keyword evidence="2" id="KW-0217">Developmental protein</keyword>
<evidence type="ECO:0000259" key="12">
    <source>
        <dbReference type="PROSITE" id="PS50071"/>
    </source>
</evidence>
<keyword evidence="3" id="KW-0805">Transcription regulation</keyword>
<evidence type="ECO:0000256" key="7">
    <source>
        <dbReference type="ARBA" id="ARBA00023242"/>
    </source>
</evidence>
<comment type="subcellular location">
    <subcellularLocation>
        <location evidence="1 9 10">Nucleus</location>
    </subcellularLocation>
</comment>
<dbReference type="InterPro" id="IPR020479">
    <property type="entry name" value="HD_metazoa"/>
</dbReference>
<gene>
    <name evidence="13" type="ORF">NMOB1V02_LOCUS10786</name>
</gene>
<comment type="similarity">
    <text evidence="8">Belongs to the HMX homeobox family.</text>
</comment>
<evidence type="ECO:0000256" key="3">
    <source>
        <dbReference type="ARBA" id="ARBA00023015"/>
    </source>
</evidence>
<feature type="region of interest" description="Disordered" evidence="11">
    <location>
        <begin position="155"/>
        <end position="244"/>
    </location>
</feature>
<dbReference type="Proteomes" id="UP000678499">
    <property type="component" value="Unassembled WGS sequence"/>
</dbReference>
<evidence type="ECO:0000256" key="4">
    <source>
        <dbReference type="ARBA" id="ARBA00023125"/>
    </source>
</evidence>
<keyword evidence="14" id="KW-1185">Reference proteome</keyword>
<evidence type="ECO:0000313" key="13">
    <source>
        <dbReference type="EMBL" id="CAD7283168.1"/>
    </source>
</evidence>
<dbReference type="InterPro" id="IPR001356">
    <property type="entry name" value="HD"/>
</dbReference>
<dbReference type="PANTHER" id="PTHR46110">
    <property type="entry name" value="HOMEOBOX PROTEIN HMX"/>
    <property type="match status" value="1"/>
</dbReference>
<feature type="DNA-binding region" description="Homeobox" evidence="9">
    <location>
        <begin position="243"/>
        <end position="302"/>
    </location>
</feature>
<dbReference type="GO" id="GO:0000977">
    <property type="term" value="F:RNA polymerase II transcription regulatory region sequence-specific DNA binding"/>
    <property type="evidence" value="ECO:0007669"/>
    <property type="project" value="TreeGrafter"/>
</dbReference>
<dbReference type="Gene3D" id="1.10.10.60">
    <property type="entry name" value="Homeodomain-like"/>
    <property type="match status" value="1"/>
</dbReference>
<evidence type="ECO:0000256" key="8">
    <source>
        <dbReference type="ARBA" id="ARBA00038165"/>
    </source>
</evidence>
<name>A0A7R9GJZ3_9CRUS</name>
<accession>A0A7R9GJZ3</accession>
<evidence type="ECO:0000256" key="9">
    <source>
        <dbReference type="PROSITE-ProRule" id="PRU00108"/>
    </source>
</evidence>
<reference evidence="13" key="1">
    <citation type="submission" date="2020-11" db="EMBL/GenBank/DDBJ databases">
        <authorList>
            <person name="Tran Van P."/>
        </authorList>
    </citation>
    <scope>NUCLEOTIDE SEQUENCE</scope>
</reference>
<keyword evidence="5 9" id="KW-0371">Homeobox</keyword>
<dbReference type="CDD" id="cd00086">
    <property type="entry name" value="homeodomain"/>
    <property type="match status" value="1"/>
</dbReference>
<dbReference type="GO" id="GO:0000981">
    <property type="term" value="F:DNA-binding transcription factor activity, RNA polymerase II-specific"/>
    <property type="evidence" value="ECO:0007669"/>
    <property type="project" value="InterPro"/>
</dbReference>
<dbReference type="AlphaFoldDB" id="A0A7R9GJZ3"/>
<dbReference type="Pfam" id="PF00046">
    <property type="entry name" value="Homeodomain"/>
    <property type="match status" value="1"/>
</dbReference>
<feature type="region of interest" description="Disordered" evidence="11">
    <location>
        <begin position="349"/>
        <end position="368"/>
    </location>
</feature>
<feature type="compositionally biased region" description="Gly residues" evidence="11">
    <location>
        <begin position="212"/>
        <end position="229"/>
    </location>
</feature>